<dbReference type="HOGENOM" id="CLU_3365785_0_0_5"/>
<evidence type="ECO:0000256" key="1">
    <source>
        <dbReference type="SAM" id="MobiDB-lite"/>
    </source>
</evidence>
<organism evidence="2 3">
    <name type="scientific">Maritimibacter alkaliphilus HTCC2654</name>
    <dbReference type="NCBI Taxonomy" id="314271"/>
    <lineage>
        <taxon>Bacteria</taxon>
        <taxon>Pseudomonadati</taxon>
        <taxon>Pseudomonadota</taxon>
        <taxon>Alphaproteobacteria</taxon>
        <taxon>Rhodobacterales</taxon>
        <taxon>Roseobacteraceae</taxon>
        <taxon>Maritimibacter</taxon>
    </lineage>
</organism>
<dbReference type="EMBL" id="AAMT01000008">
    <property type="protein sequence ID" value="EAQ12470.1"/>
    <property type="molecule type" value="Genomic_DNA"/>
</dbReference>
<comment type="caution">
    <text evidence="2">The sequence shown here is derived from an EMBL/GenBank/DDBJ whole genome shotgun (WGS) entry which is preliminary data.</text>
</comment>
<feature type="compositionally biased region" description="Basic and acidic residues" evidence="1">
    <location>
        <begin position="26"/>
        <end position="35"/>
    </location>
</feature>
<dbReference type="AlphaFoldDB" id="A3VGR5"/>
<gene>
    <name evidence="2" type="ORF">RB2654_14330</name>
</gene>
<feature type="region of interest" description="Disordered" evidence="1">
    <location>
        <begin position="1"/>
        <end position="35"/>
    </location>
</feature>
<protein>
    <submittedName>
        <fullName evidence="2">Uncharacterized protein</fullName>
    </submittedName>
</protein>
<accession>A3VGR5</accession>
<reference evidence="2 3" key="1">
    <citation type="journal article" date="2010" name="J. Bacteriol.">
        <title>Genome sequences of Pelagibaca bermudensis HTCC2601T and Maritimibacter alkaliphilus HTCC2654T, the type strains of two marine Roseobacter genera.</title>
        <authorList>
            <person name="Thrash J.C."/>
            <person name="Cho J.C."/>
            <person name="Ferriera S."/>
            <person name="Johnson J."/>
            <person name="Vergin K.L."/>
            <person name="Giovannoni S.J."/>
        </authorList>
    </citation>
    <scope>NUCLEOTIDE SEQUENCE [LARGE SCALE GENOMIC DNA]</scope>
    <source>
        <strain evidence="2 3">HTCC2654</strain>
    </source>
</reference>
<proteinExistence type="predicted"/>
<dbReference type="Proteomes" id="UP000002931">
    <property type="component" value="Unassembled WGS sequence"/>
</dbReference>
<name>A3VGR5_9RHOB</name>
<keyword evidence="3" id="KW-1185">Reference proteome</keyword>
<sequence>MRPRRFARTPMAHWHRSACDGQEVPRSTDQRASRL</sequence>
<evidence type="ECO:0000313" key="3">
    <source>
        <dbReference type="Proteomes" id="UP000002931"/>
    </source>
</evidence>
<evidence type="ECO:0000313" key="2">
    <source>
        <dbReference type="EMBL" id="EAQ12470.1"/>
    </source>
</evidence>